<keyword evidence="8" id="KW-0067">ATP-binding</keyword>
<dbReference type="Gene3D" id="3.40.50.300">
    <property type="entry name" value="P-loop containing nucleotide triphosphate hydrolases"/>
    <property type="match status" value="2"/>
</dbReference>
<name>D9SP79_CLOC7</name>
<protein>
    <submittedName>
        <fullName evidence="13">CRISPR-associated helicase Cas3</fullName>
    </submittedName>
</protein>
<dbReference type="InterPro" id="IPR054712">
    <property type="entry name" value="Cas3-like_dom"/>
</dbReference>
<keyword evidence="4" id="KW-0479">Metal-binding</keyword>
<feature type="domain" description="HD Cas3-type" evidence="12">
    <location>
        <begin position="512"/>
        <end position="695"/>
    </location>
</feature>
<evidence type="ECO:0000259" key="12">
    <source>
        <dbReference type="PROSITE" id="PS51643"/>
    </source>
</evidence>
<dbReference type="InterPro" id="IPR027417">
    <property type="entry name" value="P-loop_NTPase"/>
</dbReference>
<feature type="domain" description="Helicase ATP-binding" evidence="11">
    <location>
        <begin position="23"/>
        <end position="192"/>
    </location>
</feature>
<dbReference type="InterPro" id="IPR014001">
    <property type="entry name" value="Helicase_ATP-bd"/>
</dbReference>
<sequence length="705" mass="81501">MFENYYDIIGFKKPREIQKEIKNVLKNKKENVLVISGCGSGKTEVGHYALLNWNGIRSIFVEPMKTLATSIQERLNEYNKILNINEKWTIQHSGIEEDKYLENKFCVTTIDQVLSGWLGIGRQSFIRGKNIVQSNFVFDEVQLFQPDKALLTTINFLDSINSQGNKFLIMTATMPKYLIDFLLERYNMKLIEAYEETIADREIYVNYSSKVDYLQINSRTESQIVICNTQAQQEEVYNNIEDKSRCIILNSKLLKYDRSKIESKNLLEDDVSEKSLYKYFGKYAKKNNKILIATSIVEAGVDISANYLYSYACPIDNFIQRCGRCARWGGIGQVVIINSNDIVYDSKIVKKTIEFFADRPSLKFTWEIQKAVVTNILNPFYMDVINEINVRKNKYNLIDGSRGKLIRDIQNVNIIVDKDISFNSFKKQSISINISVLEKLSKNNALYVIDYGKNRNSPVQKKINDDIIGQTIVIQGNDCIYDELGFRYKEGSVCNTFQYDSNATDKYDKFNFDYKEESWINHATSVRALVKQKMLNDRFSSYVLENIDDISNVCGLHDIGKLDEQWQGPKWAGAKSILLAHFPFKKANTLIFKNRNHRAIGYIVLKNNLEDRILLNVVLQHHGRIISNNHDIIIDKFGLHKNSMLCLYEYGFYGGVVKEGNDNISYEEILTPKDTEWNNFLYIVGTLMESDIESINLFHNTKFLG</sequence>
<comment type="similarity">
    <text evidence="10">Belongs to the DEAD box helicase family.</text>
</comment>
<evidence type="ECO:0000256" key="5">
    <source>
        <dbReference type="ARBA" id="ARBA00022741"/>
    </source>
</evidence>
<dbReference type="PANTHER" id="PTHR47959">
    <property type="entry name" value="ATP-DEPENDENT RNA HELICASE RHLE-RELATED"/>
    <property type="match status" value="1"/>
</dbReference>
<evidence type="ECO:0000259" key="11">
    <source>
        <dbReference type="PROSITE" id="PS51192"/>
    </source>
</evidence>
<dbReference type="AlphaFoldDB" id="D9SP79"/>
<organism evidence="13 14">
    <name type="scientific">Clostridium cellulovorans (strain ATCC 35296 / DSM 3052 / OCM 3 / 743B)</name>
    <dbReference type="NCBI Taxonomy" id="573061"/>
    <lineage>
        <taxon>Bacteria</taxon>
        <taxon>Bacillati</taxon>
        <taxon>Bacillota</taxon>
        <taxon>Clostridia</taxon>
        <taxon>Eubacteriales</taxon>
        <taxon>Clostridiaceae</taxon>
        <taxon>Clostridium</taxon>
    </lineage>
</organism>
<accession>D9SP79</accession>
<dbReference type="GO" id="GO:0003724">
    <property type="term" value="F:RNA helicase activity"/>
    <property type="evidence" value="ECO:0007669"/>
    <property type="project" value="TreeGrafter"/>
</dbReference>
<dbReference type="GO" id="GO:0051607">
    <property type="term" value="P:defense response to virus"/>
    <property type="evidence" value="ECO:0007669"/>
    <property type="project" value="UniProtKB-KW"/>
</dbReference>
<comment type="similarity">
    <text evidence="1">In the N-terminal section; belongs to the CRISPR-associated nuclease Cas3-HD family.</text>
</comment>
<dbReference type="OrthoDB" id="9810236at2"/>
<dbReference type="Proteomes" id="UP000002730">
    <property type="component" value="Chromosome"/>
</dbReference>
<keyword evidence="14" id="KW-1185">Reference proteome</keyword>
<reference evidence="13 14" key="1">
    <citation type="submission" date="2010-08" db="EMBL/GenBank/DDBJ databases">
        <title>Complete sequence of Clostridium cellulovorans 743B.</title>
        <authorList>
            <consortium name="US DOE Joint Genome Institute"/>
            <person name="Lucas S."/>
            <person name="Copeland A."/>
            <person name="Lapidus A."/>
            <person name="Cheng J.-F."/>
            <person name="Bruce D."/>
            <person name="Goodwin L."/>
            <person name="Pitluck S."/>
            <person name="Chertkov O."/>
            <person name="Detter J.C."/>
            <person name="Han C."/>
            <person name="Tapia R."/>
            <person name="Land M."/>
            <person name="Hauser L."/>
            <person name="Chang Y.-J."/>
            <person name="Jeffries C."/>
            <person name="Kyrpides N."/>
            <person name="Ivanova N."/>
            <person name="Mikhailova N."/>
            <person name="Hemme C.L."/>
            <person name="Woyke T."/>
        </authorList>
    </citation>
    <scope>NUCLEOTIDE SEQUENCE [LARGE SCALE GENOMIC DNA]</scope>
    <source>
        <strain evidence="14">ATCC 35296 / DSM 3052 / OCM 3 / 743B</strain>
    </source>
</reference>
<evidence type="ECO:0000256" key="8">
    <source>
        <dbReference type="ARBA" id="ARBA00022840"/>
    </source>
</evidence>
<dbReference type="GO" id="GO:0004518">
    <property type="term" value="F:nuclease activity"/>
    <property type="evidence" value="ECO:0007669"/>
    <property type="project" value="UniProtKB-KW"/>
</dbReference>
<evidence type="ECO:0000256" key="2">
    <source>
        <dbReference type="ARBA" id="ARBA00009046"/>
    </source>
</evidence>
<dbReference type="SUPFAM" id="SSF52540">
    <property type="entry name" value="P-loop containing nucleoside triphosphate hydrolases"/>
    <property type="match status" value="1"/>
</dbReference>
<dbReference type="InterPro" id="IPR038257">
    <property type="entry name" value="CRISPR-assoc_Cas3_HD_sf"/>
</dbReference>
<dbReference type="InterPro" id="IPR006483">
    <property type="entry name" value="CRISPR-assoc_Cas3_HD"/>
</dbReference>
<evidence type="ECO:0000256" key="1">
    <source>
        <dbReference type="ARBA" id="ARBA00006847"/>
    </source>
</evidence>
<keyword evidence="5" id="KW-0547">Nucleotide-binding</keyword>
<comment type="similarity">
    <text evidence="2">In the central section; belongs to the CRISPR-associated helicase Cas3 family.</text>
</comment>
<dbReference type="GO" id="GO:0005524">
    <property type="term" value="F:ATP binding"/>
    <property type="evidence" value="ECO:0007669"/>
    <property type="project" value="UniProtKB-KW"/>
</dbReference>
<proteinExistence type="inferred from homology"/>
<dbReference type="Pfam" id="PF00270">
    <property type="entry name" value="DEAD"/>
    <property type="match status" value="1"/>
</dbReference>
<dbReference type="EMBL" id="CP002160">
    <property type="protein sequence ID" value="ADL52044.1"/>
    <property type="molecule type" value="Genomic_DNA"/>
</dbReference>
<evidence type="ECO:0000256" key="10">
    <source>
        <dbReference type="ARBA" id="ARBA00038437"/>
    </source>
</evidence>
<dbReference type="Gene3D" id="1.10.3210.30">
    <property type="match status" value="1"/>
</dbReference>
<keyword evidence="3" id="KW-0540">Nuclease</keyword>
<keyword evidence="7" id="KW-0347">Helicase</keyword>
<dbReference type="NCBIfam" id="TIGR01587">
    <property type="entry name" value="cas3_core"/>
    <property type="match status" value="1"/>
</dbReference>
<evidence type="ECO:0000313" key="13">
    <source>
        <dbReference type="EMBL" id="ADL52044.1"/>
    </source>
</evidence>
<evidence type="ECO:0000256" key="3">
    <source>
        <dbReference type="ARBA" id="ARBA00022722"/>
    </source>
</evidence>
<dbReference type="InterPro" id="IPR006474">
    <property type="entry name" value="Helicase_Cas3_CRISPR-ass_core"/>
</dbReference>
<dbReference type="GO" id="GO:0003676">
    <property type="term" value="F:nucleic acid binding"/>
    <property type="evidence" value="ECO:0007669"/>
    <property type="project" value="InterPro"/>
</dbReference>
<dbReference type="GO" id="GO:0046872">
    <property type="term" value="F:metal ion binding"/>
    <property type="evidence" value="ECO:0007669"/>
    <property type="project" value="UniProtKB-KW"/>
</dbReference>
<dbReference type="GO" id="GO:0005829">
    <property type="term" value="C:cytosol"/>
    <property type="evidence" value="ECO:0007669"/>
    <property type="project" value="TreeGrafter"/>
</dbReference>
<dbReference type="RefSeq" id="WP_013291735.1">
    <property type="nucleotide sequence ID" value="NC_014393.1"/>
</dbReference>
<evidence type="ECO:0000256" key="4">
    <source>
        <dbReference type="ARBA" id="ARBA00022723"/>
    </source>
</evidence>
<dbReference type="STRING" id="573061.Clocel_2325"/>
<dbReference type="InterPro" id="IPR050079">
    <property type="entry name" value="DEAD_box_RNA_helicase"/>
</dbReference>
<dbReference type="InterPro" id="IPR001650">
    <property type="entry name" value="Helicase_C-like"/>
</dbReference>
<dbReference type="Pfam" id="PF18019">
    <property type="entry name" value="Cas3_HD"/>
    <property type="match status" value="1"/>
</dbReference>
<keyword evidence="9" id="KW-0051">Antiviral defense</keyword>
<dbReference type="PROSITE" id="PS51643">
    <property type="entry name" value="HD_CAS3"/>
    <property type="match status" value="1"/>
</dbReference>
<evidence type="ECO:0000256" key="6">
    <source>
        <dbReference type="ARBA" id="ARBA00022801"/>
    </source>
</evidence>
<dbReference type="HOGENOM" id="CLU_367100_0_0_9"/>
<dbReference type="Pfam" id="PF22590">
    <property type="entry name" value="Cas3-like_C_2"/>
    <property type="match status" value="1"/>
</dbReference>
<evidence type="ECO:0000256" key="9">
    <source>
        <dbReference type="ARBA" id="ARBA00023118"/>
    </source>
</evidence>
<dbReference type="PANTHER" id="PTHR47959:SF16">
    <property type="entry name" value="CRISPR-ASSOCIATED NUCLEASE_HELICASE CAS3-RELATED"/>
    <property type="match status" value="1"/>
</dbReference>
<dbReference type="GO" id="GO:0016787">
    <property type="term" value="F:hydrolase activity"/>
    <property type="evidence" value="ECO:0007669"/>
    <property type="project" value="UniProtKB-KW"/>
</dbReference>
<keyword evidence="6" id="KW-0378">Hydrolase</keyword>
<dbReference type="SMART" id="SM00487">
    <property type="entry name" value="DEXDc"/>
    <property type="match status" value="1"/>
</dbReference>
<gene>
    <name evidence="13" type="ordered locus">Clocel_2325</name>
</gene>
<dbReference type="PROSITE" id="PS51192">
    <property type="entry name" value="HELICASE_ATP_BIND_1"/>
    <property type="match status" value="1"/>
</dbReference>
<evidence type="ECO:0000313" key="14">
    <source>
        <dbReference type="Proteomes" id="UP000002730"/>
    </source>
</evidence>
<evidence type="ECO:0000256" key="7">
    <source>
        <dbReference type="ARBA" id="ARBA00022806"/>
    </source>
</evidence>
<dbReference type="SMART" id="SM00490">
    <property type="entry name" value="HELICc"/>
    <property type="match status" value="1"/>
</dbReference>
<dbReference type="KEGG" id="ccb:Clocel_2325"/>
<dbReference type="InterPro" id="IPR011545">
    <property type="entry name" value="DEAD/DEAH_box_helicase_dom"/>
</dbReference>
<dbReference type="eggNOG" id="COG1203">
    <property type="taxonomic scope" value="Bacteria"/>
</dbReference>